<accession>A0A1Y0CLJ0</accession>
<proteinExistence type="predicted"/>
<dbReference type="EMBL" id="CP020880">
    <property type="protein sequence ID" value="ART75777.1"/>
    <property type="molecule type" value="Genomic_DNA"/>
</dbReference>
<evidence type="ECO:0000313" key="5">
    <source>
        <dbReference type="Proteomes" id="UP000195573"/>
    </source>
</evidence>
<keyword evidence="5" id="KW-1185">Reference proteome</keyword>
<dbReference type="InterPro" id="IPR024217">
    <property type="entry name" value="DUF3813"/>
</dbReference>
<feature type="region of interest" description="Disordered" evidence="2">
    <location>
        <begin position="19"/>
        <end position="38"/>
    </location>
</feature>
<protein>
    <submittedName>
        <fullName evidence="4">DUF3813 domain-containing protein</fullName>
    </submittedName>
</protein>
<reference evidence="4 6" key="2">
    <citation type="submission" date="2019-08" db="EMBL/GenBank/DDBJ databases">
        <title>Bacillus genomes from the desert of Cuatro Cienegas, Coahuila.</title>
        <authorList>
            <person name="Olmedo-Alvarez G."/>
        </authorList>
    </citation>
    <scope>NUCLEOTIDE SEQUENCE [LARGE SCALE GENOMIC DNA]</scope>
    <source>
        <strain evidence="4 6">CH88_3T</strain>
    </source>
</reference>
<gene>
    <name evidence="3" type="ORF">B4U37_06925</name>
    <name evidence="4" type="ORF">FZC74_01915</name>
</gene>
<organism evidence="4 6">
    <name type="scientific">Sutcliffiella horikoshii</name>
    <dbReference type="NCBI Taxonomy" id="79883"/>
    <lineage>
        <taxon>Bacteria</taxon>
        <taxon>Bacillati</taxon>
        <taxon>Bacillota</taxon>
        <taxon>Bacilli</taxon>
        <taxon>Bacillales</taxon>
        <taxon>Bacillaceae</taxon>
        <taxon>Sutcliffiella</taxon>
    </lineage>
</organism>
<dbReference type="Proteomes" id="UP000195573">
    <property type="component" value="Chromosome"/>
</dbReference>
<dbReference type="AlphaFoldDB" id="A0A1Y0CLJ0"/>
<evidence type="ECO:0000256" key="1">
    <source>
        <dbReference type="SAM" id="Coils"/>
    </source>
</evidence>
<feature type="compositionally biased region" description="Basic and acidic residues" evidence="2">
    <location>
        <begin position="19"/>
        <end position="34"/>
    </location>
</feature>
<evidence type="ECO:0000313" key="6">
    <source>
        <dbReference type="Proteomes" id="UP000323393"/>
    </source>
</evidence>
<dbReference type="RefSeq" id="WP_088017637.1">
    <property type="nucleotide sequence ID" value="NZ_JBNIKZ010000003.1"/>
</dbReference>
<dbReference type="EMBL" id="VTEU01000001">
    <property type="protein sequence ID" value="TYS61055.1"/>
    <property type="molecule type" value="Genomic_DNA"/>
</dbReference>
<sequence>MGNQLFQSAREAVMNVVKGKHESAPEHNHKHDYSSEIDSNSMSVAKNALSSAYANSNDAEKAQLRELQEELFNSQQDK</sequence>
<evidence type="ECO:0000256" key="2">
    <source>
        <dbReference type="SAM" id="MobiDB-lite"/>
    </source>
</evidence>
<feature type="coiled-coil region" evidence="1">
    <location>
        <begin position="50"/>
        <end position="77"/>
    </location>
</feature>
<dbReference type="Proteomes" id="UP000323393">
    <property type="component" value="Unassembled WGS sequence"/>
</dbReference>
<evidence type="ECO:0000313" key="4">
    <source>
        <dbReference type="EMBL" id="TYS61055.1"/>
    </source>
</evidence>
<dbReference type="Pfam" id="PF12758">
    <property type="entry name" value="DUF3813"/>
    <property type="match status" value="1"/>
</dbReference>
<name>A0A1Y0CLJ0_9BACI</name>
<evidence type="ECO:0000313" key="3">
    <source>
        <dbReference type="EMBL" id="ART75777.1"/>
    </source>
</evidence>
<reference evidence="3 5" key="1">
    <citation type="submission" date="2017-04" db="EMBL/GenBank/DDBJ databases">
        <title>Complete Genome Sequence of the Bacillus horikoshii 20a strain from Cuatro Cienegas, Coahuila, Mexico.</title>
        <authorList>
            <person name="Zarza E."/>
            <person name="Alcaraz L.D."/>
            <person name="Aguilar-Salinas B."/>
            <person name="Islas A."/>
            <person name="Olmedo-Alvarez G."/>
        </authorList>
    </citation>
    <scope>NUCLEOTIDE SEQUENCE [LARGE SCALE GENOMIC DNA]</scope>
    <source>
        <strain evidence="3 5">20a</strain>
    </source>
</reference>
<keyword evidence="1" id="KW-0175">Coiled coil</keyword>
<dbReference type="KEGG" id="bhk:B4U37_06925"/>